<evidence type="ECO:0000256" key="2">
    <source>
        <dbReference type="SAM" id="MobiDB-lite"/>
    </source>
</evidence>
<dbReference type="PANTHER" id="PTHR14398">
    <property type="entry name" value="RNA RECOGNITION RRM/RNP DOMAIN"/>
    <property type="match status" value="1"/>
</dbReference>
<dbReference type="Pfam" id="PF01480">
    <property type="entry name" value="PWI"/>
    <property type="match status" value="1"/>
</dbReference>
<dbReference type="PANTHER" id="PTHR14398:SF0">
    <property type="entry name" value="ZINC FINGER PROTEIN SWM"/>
    <property type="match status" value="1"/>
</dbReference>
<dbReference type="OrthoDB" id="2403182at2759"/>
<evidence type="ECO:0000256" key="1">
    <source>
        <dbReference type="ARBA" id="ARBA00022884"/>
    </source>
</evidence>
<organism evidence="4 5">
    <name type="scientific">Acanthoscelides obtectus</name>
    <name type="common">Bean weevil</name>
    <name type="synonym">Bruchus obtectus</name>
    <dbReference type="NCBI Taxonomy" id="200917"/>
    <lineage>
        <taxon>Eukaryota</taxon>
        <taxon>Metazoa</taxon>
        <taxon>Ecdysozoa</taxon>
        <taxon>Arthropoda</taxon>
        <taxon>Hexapoda</taxon>
        <taxon>Insecta</taxon>
        <taxon>Pterygota</taxon>
        <taxon>Neoptera</taxon>
        <taxon>Endopterygota</taxon>
        <taxon>Coleoptera</taxon>
        <taxon>Polyphaga</taxon>
        <taxon>Cucujiformia</taxon>
        <taxon>Chrysomeloidea</taxon>
        <taxon>Chrysomelidae</taxon>
        <taxon>Bruchinae</taxon>
        <taxon>Bruchini</taxon>
        <taxon>Acanthoscelides</taxon>
    </lineage>
</organism>
<dbReference type="Proteomes" id="UP001152888">
    <property type="component" value="Unassembled WGS sequence"/>
</dbReference>
<gene>
    <name evidence="4" type="ORF">ACAOBT_LOCUS5459</name>
</gene>
<evidence type="ECO:0000313" key="5">
    <source>
        <dbReference type="Proteomes" id="UP001152888"/>
    </source>
</evidence>
<dbReference type="GO" id="GO:0005634">
    <property type="term" value="C:nucleus"/>
    <property type="evidence" value="ECO:0007669"/>
    <property type="project" value="TreeGrafter"/>
</dbReference>
<comment type="caution">
    <text evidence="4">The sequence shown here is derived from an EMBL/GenBank/DDBJ whole genome shotgun (WGS) entry which is preliminary data.</text>
</comment>
<keyword evidence="5" id="KW-1185">Reference proteome</keyword>
<feature type="domain" description="PWI" evidence="3">
    <location>
        <begin position="8"/>
        <end position="74"/>
    </location>
</feature>
<accession>A0A9P0K5B1</accession>
<proteinExistence type="predicted"/>
<keyword evidence="1" id="KW-0694">RNA-binding</keyword>
<dbReference type="Gene3D" id="1.20.1390.10">
    <property type="entry name" value="PWI domain"/>
    <property type="match status" value="1"/>
</dbReference>
<feature type="compositionally biased region" description="Basic and acidic residues" evidence="2">
    <location>
        <begin position="123"/>
        <end position="142"/>
    </location>
</feature>
<dbReference type="EMBL" id="CAKOFQ010006711">
    <property type="protein sequence ID" value="CAH1963874.1"/>
    <property type="molecule type" value="Genomic_DNA"/>
</dbReference>
<reference evidence="4" key="1">
    <citation type="submission" date="2022-03" db="EMBL/GenBank/DDBJ databases">
        <authorList>
            <person name="Sayadi A."/>
        </authorList>
    </citation>
    <scope>NUCLEOTIDE SEQUENCE</scope>
</reference>
<sequence>MIVEHVEAFKTWLTAVLKPMCEADPAALAKYVLALIKKDKTEDELKKSMIAQLDVFLEAETESFVDLVFQTLATKDYVNVPIVPNANPPNPNMGKVKEPVKESKVIIQPSELPNLNEAVNGNAKKEQEIKRDRENRLENRKNSDSPFQLLSLRAVVLHSLGSTPIHRVKTGVI</sequence>
<feature type="region of interest" description="Disordered" evidence="2">
    <location>
        <begin position="116"/>
        <end position="142"/>
    </location>
</feature>
<dbReference type="InterPro" id="IPR045137">
    <property type="entry name" value="RBM26/27"/>
</dbReference>
<protein>
    <recommendedName>
        <fullName evidence="3">PWI domain-containing protein</fullName>
    </recommendedName>
</protein>
<name>A0A9P0K5B1_ACAOB</name>
<dbReference type="AlphaFoldDB" id="A0A9P0K5B1"/>
<evidence type="ECO:0000259" key="3">
    <source>
        <dbReference type="Pfam" id="PF01480"/>
    </source>
</evidence>
<dbReference type="GO" id="GO:0003723">
    <property type="term" value="F:RNA binding"/>
    <property type="evidence" value="ECO:0007669"/>
    <property type="project" value="UniProtKB-KW"/>
</dbReference>
<evidence type="ECO:0000313" key="4">
    <source>
        <dbReference type="EMBL" id="CAH1963874.1"/>
    </source>
</evidence>
<dbReference type="InterPro" id="IPR002483">
    <property type="entry name" value="PWI_dom"/>
</dbReference>